<evidence type="ECO:0000313" key="2">
    <source>
        <dbReference type="Proteomes" id="UP000827986"/>
    </source>
</evidence>
<dbReference type="PANTHER" id="PTHR45913:SF19">
    <property type="entry name" value="LOW QUALITY PROTEIN: ZINC FINGER BED DOMAIN-CONTAINING PROTEIN 5-LIKE"/>
    <property type="match status" value="1"/>
</dbReference>
<gene>
    <name evidence="1" type="ORF">KIL84_009916</name>
</gene>
<name>A0A9D3XM21_9SAUR</name>
<reference evidence="1" key="1">
    <citation type="submission" date="2021-09" db="EMBL/GenBank/DDBJ databases">
        <title>The genome of Mauremys mutica provides insights into the evolution of semi-aquatic lifestyle.</title>
        <authorList>
            <person name="Gong S."/>
            <person name="Gao Y."/>
        </authorList>
    </citation>
    <scope>NUCLEOTIDE SEQUENCE</scope>
    <source>
        <strain evidence="1">MM-2020</strain>
        <tissue evidence="1">Muscle</tissue>
    </source>
</reference>
<dbReference type="PANTHER" id="PTHR45913">
    <property type="entry name" value="EPM2A-INTERACTING PROTEIN 1"/>
    <property type="match status" value="1"/>
</dbReference>
<comment type="caution">
    <text evidence="1">The sequence shown here is derived from an EMBL/GenBank/DDBJ whole genome shotgun (WGS) entry which is preliminary data.</text>
</comment>
<dbReference type="AlphaFoldDB" id="A0A9D3XM21"/>
<accession>A0A9D3XM21</accession>
<evidence type="ECO:0008006" key="3">
    <source>
        <dbReference type="Google" id="ProtNLM"/>
    </source>
</evidence>
<proteinExistence type="predicted"/>
<organism evidence="1 2">
    <name type="scientific">Mauremys mutica</name>
    <name type="common">yellowpond turtle</name>
    <dbReference type="NCBI Taxonomy" id="74926"/>
    <lineage>
        <taxon>Eukaryota</taxon>
        <taxon>Metazoa</taxon>
        <taxon>Chordata</taxon>
        <taxon>Craniata</taxon>
        <taxon>Vertebrata</taxon>
        <taxon>Euteleostomi</taxon>
        <taxon>Archelosauria</taxon>
        <taxon>Testudinata</taxon>
        <taxon>Testudines</taxon>
        <taxon>Cryptodira</taxon>
        <taxon>Durocryptodira</taxon>
        <taxon>Testudinoidea</taxon>
        <taxon>Geoemydidae</taxon>
        <taxon>Geoemydinae</taxon>
        <taxon>Mauremys</taxon>
    </lineage>
</organism>
<dbReference type="EMBL" id="JAHDVG010000467">
    <property type="protein sequence ID" value="KAH1182162.1"/>
    <property type="molecule type" value="Genomic_DNA"/>
</dbReference>
<dbReference type="Proteomes" id="UP000827986">
    <property type="component" value="Unassembled WGS sequence"/>
</dbReference>
<sequence length="99" mass="11291">MMWITNLFLSADGKLLEMIPKEEKEFTERRNYTNVKCAHRPMPGAEFWLHMSGEFPEVANHALRVRLPFAPTPLCENGFSALTSIKKQTAFGSECSRSN</sequence>
<evidence type="ECO:0000313" key="1">
    <source>
        <dbReference type="EMBL" id="KAH1182162.1"/>
    </source>
</evidence>
<keyword evidence="2" id="KW-1185">Reference proteome</keyword>
<protein>
    <recommendedName>
        <fullName evidence="3">SCAN domain-containing protein 3</fullName>
    </recommendedName>
</protein>